<evidence type="ECO:0000256" key="1">
    <source>
        <dbReference type="ARBA" id="ARBA00004651"/>
    </source>
</evidence>
<keyword evidence="3 6" id="KW-0812">Transmembrane</keyword>
<sequence>MSFQSFLVLLKKTLNGWSEDRVSSLAAALAYYTIFSVGPILIIAIAIAGLIFGRDAVQGQLLSKISDIFGAGSAIQIKTMIVSAYNPETSLLAQAVAVIILLFGASGVFGELQTGLNAIWGVEPKPGRGIMGIIKDRFFSFTMVLGIGFLLLVSLILSVVLSMISSYTSHLLPAGEFIAWIINSIISLLGITCLFALIFKILPDVNVFWRDVWLGAFVTSLLFTLGKYLLGIYLVNVNVQDGFGAAGSLIIVLVWVYYSAQILFIGAEFTKAFATRNGRTIKPYPEAILVNKCKEEE</sequence>
<evidence type="ECO:0000256" key="6">
    <source>
        <dbReference type="SAM" id="Phobius"/>
    </source>
</evidence>
<name>A0A0W0VA68_9GAMM</name>
<comment type="caution">
    <text evidence="7">The sequence shown here is derived from an EMBL/GenBank/DDBJ whole genome shotgun (WGS) entry which is preliminary data.</text>
</comment>
<dbReference type="EMBL" id="LNYJ01000011">
    <property type="protein sequence ID" value="KTD17035.1"/>
    <property type="molecule type" value="Genomic_DNA"/>
</dbReference>
<dbReference type="NCBIfam" id="TIGR00765">
    <property type="entry name" value="yihY_not_rbn"/>
    <property type="match status" value="1"/>
</dbReference>
<feature type="transmembrane region" description="Helical" evidence="6">
    <location>
        <begin position="138"/>
        <end position="165"/>
    </location>
</feature>
<dbReference type="Pfam" id="PF03631">
    <property type="entry name" value="Virul_fac_BrkB"/>
    <property type="match status" value="1"/>
</dbReference>
<dbReference type="PANTHER" id="PTHR30213">
    <property type="entry name" value="INNER MEMBRANE PROTEIN YHJD"/>
    <property type="match status" value="1"/>
</dbReference>
<dbReference type="InterPro" id="IPR017039">
    <property type="entry name" value="Virul_fac_BrkB"/>
</dbReference>
<evidence type="ECO:0000256" key="3">
    <source>
        <dbReference type="ARBA" id="ARBA00022692"/>
    </source>
</evidence>
<keyword evidence="2" id="KW-1003">Cell membrane</keyword>
<gene>
    <name evidence="7" type="primary">rbn_2</name>
    <name evidence="7" type="ORF">Ljor_1341</name>
</gene>
<comment type="subcellular location">
    <subcellularLocation>
        <location evidence="1">Cell membrane</location>
        <topology evidence="1">Multi-pass membrane protein</topology>
    </subcellularLocation>
</comment>
<evidence type="ECO:0000313" key="8">
    <source>
        <dbReference type="Proteomes" id="UP000055035"/>
    </source>
</evidence>
<dbReference type="RefSeq" id="WP_058470836.1">
    <property type="nucleotide sequence ID" value="NZ_CAAAIC010000003.1"/>
</dbReference>
<dbReference type="OrthoDB" id="9797028at2"/>
<dbReference type="PATRIC" id="fig|456.5.peg.1435"/>
<evidence type="ECO:0000256" key="2">
    <source>
        <dbReference type="ARBA" id="ARBA00022475"/>
    </source>
</evidence>
<accession>A0A0W0VA68</accession>
<dbReference type="PIRSF" id="PIRSF035875">
    <property type="entry name" value="RNase_BN"/>
    <property type="match status" value="1"/>
</dbReference>
<keyword evidence="8" id="KW-1185">Reference proteome</keyword>
<keyword evidence="4 6" id="KW-1133">Transmembrane helix</keyword>
<proteinExistence type="predicted"/>
<dbReference type="AlphaFoldDB" id="A0A0W0VA68"/>
<dbReference type="STRING" id="456.Ljor_1341"/>
<feature type="transmembrane region" description="Helical" evidence="6">
    <location>
        <begin position="177"/>
        <end position="199"/>
    </location>
</feature>
<dbReference type="Proteomes" id="UP000055035">
    <property type="component" value="Unassembled WGS sequence"/>
</dbReference>
<evidence type="ECO:0000256" key="5">
    <source>
        <dbReference type="ARBA" id="ARBA00023136"/>
    </source>
</evidence>
<feature type="transmembrane region" description="Helical" evidence="6">
    <location>
        <begin position="242"/>
        <end position="266"/>
    </location>
</feature>
<feature type="transmembrane region" description="Helical" evidence="6">
    <location>
        <begin position="29"/>
        <end position="53"/>
    </location>
</feature>
<reference evidence="7 8" key="1">
    <citation type="submission" date="2015-11" db="EMBL/GenBank/DDBJ databases">
        <title>Genomic analysis of 38 Legionella species identifies large and diverse effector repertoires.</title>
        <authorList>
            <person name="Burstein D."/>
            <person name="Amaro F."/>
            <person name="Zusman T."/>
            <person name="Lifshitz Z."/>
            <person name="Cohen O."/>
            <person name="Gilbert J.A."/>
            <person name="Pupko T."/>
            <person name="Shuman H.A."/>
            <person name="Segal G."/>
        </authorList>
    </citation>
    <scope>NUCLEOTIDE SEQUENCE [LARGE SCALE GENOMIC DNA]</scope>
    <source>
        <strain evidence="7 8">BL-540</strain>
    </source>
</reference>
<protein>
    <submittedName>
        <fullName evidence="7">Ribonuclease BN</fullName>
    </submittedName>
</protein>
<feature type="transmembrane region" description="Helical" evidence="6">
    <location>
        <begin position="211"/>
        <end position="230"/>
    </location>
</feature>
<organism evidence="7 8">
    <name type="scientific">Legionella jordanis</name>
    <dbReference type="NCBI Taxonomy" id="456"/>
    <lineage>
        <taxon>Bacteria</taxon>
        <taxon>Pseudomonadati</taxon>
        <taxon>Pseudomonadota</taxon>
        <taxon>Gammaproteobacteria</taxon>
        <taxon>Legionellales</taxon>
        <taxon>Legionellaceae</taxon>
        <taxon>Legionella</taxon>
    </lineage>
</organism>
<evidence type="ECO:0000313" key="7">
    <source>
        <dbReference type="EMBL" id="KTD17035.1"/>
    </source>
</evidence>
<dbReference type="GO" id="GO:0005886">
    <property type="term" value="C:plasma membrane"/>
    <property type="evidence" value="ECO:0007669"/>
    <property type="project" value="UniProtKB-SubCell"/>
</dbReference>
<dbReference type="PANTHER" id="PTHR30213:SF1">
    <property type="entry name" value="INNER MEMBRANE PROTEIN YHJD"/>
    <property type="match status" value="1"/>
</dbReference>
<keyword evidence="5 6" id="KW-0472">Membrane</keyword>
<evidence type="ECO:0000256" key="4">
    <source>
        <dbReference type="ARBA" id="ARBA00022989"/>
    </source>
</evidence>